<accession>A0A1I1EYM5</accession>
<keyword evidence="2" id="KW-1185">Reference proteome</keyword>
<dbReference type="Proteomes" id="UP000199577">
    <property type="component" value="Unassembled WGS sequence"/>
</dbReference>
<gene>
    <name evidence="1" type="ORF">SAMN05421747_10292</name>
</gene>
<evidence type="ECO:0000313" key="1">
    <source>
        <dbReference type="EMBL" id="SFB91772.1"/>
    </source>
</evidence>
<proteinExistence type="predicted"/>
<organism evidence="1 2">
    <name type="scientific">Parapedobacter composti</name>
    <dbReference type="NCBI Taxonomy" id="623281"/>
    <lineage>
        <taxon>Bacteria</taxon>
        <taxon>Pseudomonadati</taxon>
        <taxon>Bacteroidota</taxon>
        <taxon>Sphingobacteriia</taxon>
        <taxon>Sphingobacteriales</taxon>
        <taxon>Sphingobacteriaceae</taxon>
        <taxon>Parapedobacter</taxon>
    </lineage>
</organism>
<reference evidence="1 2" key="1">
    <citation type="submission" date="2016-10" db="EMBL/GenBank/DDBJ databases">
        <authorList>
            <person name="de Groot N.N."/>
        </authorList>
    </citation>
    <scope>NUCLEOTIDE SEQUENCE [LARGE SCALE GENOMIC DNA]</scope>
    <source>
        <strain evidence="1 2">DSM 22900</strain>
    </source>
</reference>
<evidence type="ECO:0000313" key="2">
    <source>
        <dbReference type="Proteomes" id="UP000199577"/>
    </source>
</evidence>
<dbReference type="STRING" id="623281.SAMN05421747_10292"/>
<dbReference type="EMBL" id="FOLL01000002">
    <property type="protein sequence ID" value="SFB91772.1"/>
    <property type="molecule type" value="Genomic_DNA"/>
</dbReference>
<dbReference type="AlphaFoldDB" id="A0A1I1EYM5"/>
<protein>
    <submittedName>
        <fullName evidence="1">Uncharacterized protein</fullName>
    </submittedName>
</protein>
<sequence length="59" mass="7085">MRRICIYPKDIARITGKSYRQSLRIYNTIKKIRGKQSHQLLSTEEVCEYLGLDKEQKKR</sequence>
<dbReference type="OrthoDB" id="711499at2"/>
<name>A0A1I1EYM5_9SPHI</name>